<dbReference type="PRINTS" id="PR00455">
    <property type="entry name" value="HTHTETR"/>
</dbReference>
<dbReference type="Pfam" id="PF16859">
    <property type="entry name" value="TetR_C_11"/>
    <property type="match status" value="1"/>
</dbReference>
<accession>A0ABV5XA82</accession>
<dbReference type="InterPro" id="IPR001647">
    <property type="entry name" value="HTH_TetR"/>
</dbReference>
<dbReference type="Gene3D" id="1.10.357.10">
    <property type="entry name" value="Tetracycline Repressor, domain 2"/>
    <property type="match status" value="1"/>
</dbReference>
<keyword evidence="3" id="KW-0804">Transcription</keyword>
<keyword evidence="1" id="KW-0805">Transcription regulation</keyword>
<evidence type="ECO:0000256" key="1">
    <source>
        <dbReference type="ARBA" id="ARBA00023015"/>
    </source>
</evidence>
<dbReference type="InterPro" id="IPR023772">
    <property type="entry name" value="DNA-bd_HTH_TetR-type_CS"/>
</dbReference>
<dbReference type="InterPro" id="IPR011075">
    <property type="entry name" value="TetR_C"/>
</dbReference>
<evidence type="ECO:0000313" key="7">
    <source>
        <dbReference type="Proteomes" id="UP001589587"/>
    </source>
</evidence>
<evidence type="ECO:0000256" key="2">
    <source>
        <dbReference type="ARBA" id="ARBA00023125"/>
    </source>
</evidence>
<proteinExistence type="predicted"/>
<evidence type="ECO:0000256" key="4">
    <source>
        <dbReference type="PROSITE-ProRule" id="PRU00335"/>
    </source>
</evidence>
<organism evidence="6 7">
    <name type="scientific">Rhodococcus baikonurensis</name>
    <dbReference type="NCBI Taxonomy" id="172041"/>
    <lineage>
        <taxon>Bacteria</taxon>
        <taxon>Bacillati</taxon>
        <taxon>Actinomycetota</taxon>
        <taxon>Actinomycetes</taxon>
        <taxon>Mycobacteriales</taxon>
        <taxon>Nocardiaceae</taxon>
        <taxon>Rhodococcus</taxon>
        <taxon>Rhodococcus erythropolis group</taxon>
    </lineage>
</organism>
<dbReference type="PANTHER" id="PTHR30055:SF148">
    <property type="entry name" value="TETR-FAMILY TRANSCRIPTIONAL REGULATOR"/>
    <property type="match status" value="1"/>
</dbReference>
<evidence type="ECO:0000259" key="5">
    <source>
        <dbReference type="PROSITE" id="PS50977"/>
    </source>
</evidence>
<feature type="DNA-binding region" description="H-T-H motif" evidence="4">
    <location>
        <begin position="68"/>
        <end position="87"/>
    </location>
</feature>
<comment type="caution">
    <text evidence="6">The sequence shown here is derived from an EMBL/GenBank/DDBJ whole genome shotgun (WGS) entry which is preliminary data.</text>
</comment>
<dbReference type="SUPFAM" id="SSF46689">
    <property type="entry name" value="Homeodomain-like"/>
    <property type="match status" value="1"/>
</dbReference>
<name>A0ABV5XA82_9NOCA</name>
<protein>
    <submittedName>
        <fullName evidence="6">TetR/AcrR family transcriptional regulator</fullName>
    </submittedName>
</protein>
<dbReference type="PROSITE" id="PS50977">
    <property type="entry name" value="HTH_TETR_2"/>
    <property type="match status" value="1"/>
</dbReference>
<keyword evidence="2 4" id="KW-0238">DNA-binding</keyword>
<evidence type="ECO:0000256" key="3">
    <source>
        <dbReference type="ARBA" id="ARBA00023163"/>
    </source>
</evidence>
<evidence type="ECO:0000313" key="6">
    <source>
        <dbReference type="EMBL" id="MFB9779378.1"/>
    </source>
</evidence>
<dbReference type="Pfam" id="PF00440">
    <property type="entry name" value="TetR_N"/>
    <property type="match status" value="1"/>
</dbReference>
<feature type="domain" description="HTH tetR-type" evidence="5">
    <location>
        <begin position="45"/>
        <end position="105"/>
    </location>
</feature>
<dbReference type="InterPro" id="IPR009057">
    <property type="entry name" value="Homeodomain-like_sf"/>
</dbReference>
<dbReference type="Proteomes" id="UP001589587">
    <property type="component" value="Unassembled WGS sequence"/>
</dbReference>
<dbReference type="EMBL" id="JBHMAS010000004">
    <property type="protein sequence ID" value="MFB9779378.1"/>
    <property type="molecule type" value="Genomic_DNA"/>
</dbReference>
<dbReference type="InterPro" id="IPR050109">
    <property type="entry name" value="HTH-type_TetR-like_transc_reg"/>
</dbReference>
<sequence length="233" mass="25460">MSTIYYGALRNVMVFGETGRVLSAVVDQRKDRRIGTVGVGRPRDPQVDDAILTAARELLAEQGYQKTTITAIARRAELGTAAIYRRWATKESIIEDAVFGMQDAALPVTTSNLRDDMQAWTRWFLARVAEPATRAAIPGLLSAYHQEDGAYEQLVRRSEDPARLALAERVRVEFPERADAEIVSTADVAFDILVATTIVRGLTSGFADGDAFCTRTADALVLLLTGAGAEARR</sequence>
<dbReference type="PROSITE" id="PS01081">
    <property type="entry name" value="HTH_TETR_1"/>
    <property type="match status" value="1"/>
</dbReference>
<dbReference type="PANTHER" id="PTHR30055">
    <property type="entry name" value="HTH-TYPE TRANSCRIPTIONAL REGULATOR RUTR"/>
    <property type="match status" value="1"/>
</dbReference>
<keyword evidence="7" id="KW-1185">Reference proteome</keyword>
<dbReference type="RefSeq" id="WP_378374152.1">
    <property type="nucleotide sequence ID" value="NZ_JBHMAS010000004.1"/>
</dbReference>
<gene>
    <name evidence="6" type="ORF">ACFFQ6_06785</name>
</gene>
<reference evidence="6 7" key="1">
    <citation type="submission" date="2024-09" db="EMBL/GenBank/DDBJ databases">
        <authorList>
            <person name="Sun Q."/>
            <person name="Mori K."/>
        </authorList>
    </citation>
    <scope>NUCLEOTIDE SEQUENCE [LARGE SCALE GENOMIC DNA]</scope>
    <source>
        <strain evidence="6 7">JCM 11411</strain>
    </source>
</reference>